<sequence length="310" mass="34258">MQENSKILRLIYPQWQGGDIAGWFKDMDTKSASQGYILGAQILNLLVDSIKDSKMQLESKSPQNIVTIDISRDFIESRKDAKEGIIDKEILQVQTRLALEILNAKKPQKILTLGGECSVSIAPFSYLAHIYSGELAVIWLDAHPDIGLPHDTFYQGYHAMAVSALLGKRNKNARFDLQKDFGLPTIIESSKILLAGLNSNEATHFAERVKDFGLSALSAKDVSQDSNKVLSWLQKSGVKKVAIHLDLDVLDAKELYVAVGNTGALSTTQVARLINDVASECEIVALTIAEHFPKVEIMLRNFLAKLPLIK</sequence>
<dbReference type="PROSITE" id="PS51409">
    <property type="entry name" value="ARGINASE_2"/>
    <property type="match status" value="1"/>
</dbReference>
<dbReference type="GO" id="GO:0004053">
    <property type="term" value="F:arginase activity"/>
    <property type="evidence" value="ECO:0007669"/>
    <property type="project" value="TreeGrafter"/>
</dbReference>
<comment type="similarity">
    <text evidence="4">Belongs to the arginase family.</text>
</comment>
<dbReference type="Pfam" id="PF00491">
    <property type="entry name" value="Arginase"/>
    <property type="match status" value="1"/>
</dbReference>
<organism evidence="5 6">
    <name type="scientific">Helicobacter jaachi</name>
    <dbReference type="NCBI Taxonomy" id="1677920"/>
    <lineage>
        <taxon>Bacteria</taxon>
        <taxon>Pseudomonadati</taxon>
        <taxon>Campylobacterota</taxon>
        <taxon>Epsilonproteobacteria</taxon>
        <taxon>Campylobacterales</taxon>
        <taxon>Helicobacteraceae</taxon>
        <taxon>Helicobacter</taxon>
    </lineage>
</organism>
<dbReference type="STRING" id="1677920.LS71_02985"/>
<comment type="caution">
    <text evidence="5">The sequence shown here is derived from an EMBL/GenBank/DDBJ whole genome shotgun (WGS) entry which is preliminary data.</text>
</comment>
<dbReference type="PANTHER" id="PTHR43782">
    <property type="entry name" value="ARGINASE"/>
    <property type="match status" value="1"/>
</dbReference>
<keyword evidence="2" id="KW-0378">Hydrolase</keyword>
<evidence type="ECO:0000313" key="6">
    <source>
        <dbReference type="Proteomes" id="UP000029733"/>
    </source>
</evidence>
<dbReference type="InterPro" id="IPR006035">
    <property type="entry name" value="Ureohydrolase"/>
</dbReference>
<evidence type="ECO:0000256" key="2">
    <source>
        <dbReference type="ARBA" id="ARBA00022801"/>
    </source>
</evidence>
<keyword evidence="3" id="KW-0464">Manganese</keyword>
<name>A0A4U8TE47_9HELI</name>
<reference evidence="5 6" key="1">
    <citation type="journal article" date="2014" name="Genome Announc.">
        <title>Draft genome sequences of eight enterohepatic helicobacter species isolated from both laboratory and wild rodents.</title>
        <authorList>
            <person name="Sheh A."/>
            <person name="Shen Z."/>
            <person name="Fox J.G."/>
        </authorList>
    </citation>
    <scope>NUCLEOTIDE SEQUENCE [LARGE SCALE GENOMIC DNA]</scope>
    <source>
        <strain evidence="5 6">MIT 09-6949</strain>
    </source>
</reference>
<dbReference type="GO" id="GO:0005829">
    <property type="term" value="C:cytosol"/>
    <property type="evidence" value="ECO:0007669"/>
    <property type="project" value="TreeGrafter"/>
</dbReference>
<dbReference type="CDD" id="cd09999">
    <property type="entry name" value="Arginase-like_1"/>
    <property type="match status" value="1"/>
</dbReference>
<evidence type="ECO:0000256" key="4">
    <source>
        <dbReference type="PROSITE-ProRule" id="PRU00742"/>
    </source>
</evidence>
<dbReference type="InterPro" id="IPR023696">
    <property type="entry name" value="Ureohydrolase_dom_sf"/>
</dbReference>
<dbReference type="RefSeq" id="WP_034353447.1">
    <property type="nucleotide sequence ID" value="NZ_JRPR02000001.1"/>
</dbReference>
<dbReference type="Gene3D" id="3.40.800.10">
    <property type="entry name" value="Ureohydrolase domain"/>
    <property type="match status" value="1"/>
</dbReference>
<proteinExistence type="inferred from homology"/>
<accession>A0A4U8TE47</accession>
<dbReference type="AlphaFoldDB" id="A0A4U8TE47"/>
<gene>
    <name evidence="5" type="ORF">LS71_002310</name>
</gene>
<protein>
    <submittedName>
        <fullName evidence="5">Arginase family protein</fullName>
    </submittedName>
</protein>
<dbReference type="SUPFAM" id="SSF52768">
    <property type="entry name" value="Arginase/deacetylase"/>
    <property type="match status" value="1"/>
</dbReference>
<dbReference type="Proteomes" id="UP000029733">
    <property type="component" value="Unassembled WGS sequence"/>
</dbReference>
<evidence type="ECO:0000256" key="1">
    <source>
        <dbReference type="ARBA" id="ARBA00022723"/>
    </source>
</evidence>
<dbReference type="PANTHER" id="PTHR43782:SF3">
    <property type="entry name" value="ARGINASE"/>
    <property type="match status" value="1"/>
</dbReference>
<dbReference type="GO" id="GO:0030145">
    <property type="term" value="F:manganese ion binding"/>
    <property type="evidence" value="ECO:0007669"/>
    <property type="project" value="TreeGrafter"/>
</dbReference>
<keyword evidence="6" id="KW-1185">Reference proteome</keyword>
<evidence type="ECO:0000256" key="3">
    <source>
        <dbReference type="ARBA" id="ARBA00023211"/>
    </source>
</evidence>
<dbReference type="OrthoDB" id="9789727at2"/>
<keyword evidence="1" id="KW-0479">Metal-binding</keyword>
<evidence type="ECO:0000313" key="5">
    <source>
        <dbReference type="EMBL" id="TLD97598.1"/>
    </source>
</evidence>
<dbReference type="EMBL" id="JRPR02000001">
    <property type="protein sequence ID" value="TLD97598.1"/>
    <property type="molecule type" value="Genomic_DNA"/>
</dbReference>